<dbReference type="AlphaFoldDB" id="A0A941IT11"/>
<evidence type="ECO:0000313" key="2">
    <source>
        <dbReference type="EMBL" id="MBR7835483.1"/>
    </source>
</evidence>
<dbReference type="PANTHER" id="PTHR33164:SF103">
    <property type="entry name" value="REGULATORY PROTEIN MARR"/>
    <property type="match status" value="1"/>
</dbReference>
<organism evidence="2 3">
    <name type="scientific">Actinospica durhamensis</name>
    <dbReference type="NCBI Taxonomy" id="1508375"/>
    <lineage>
        <taxon>Bacteria</taxon>
        <taxon>Bacillati</taxon>
        <taxon>Actinomycetota</taxon>
        <taxon>Actinomycetes</taxon>
        <taxon>Catenulisporales</taxon>
        <taxon>Actinospicaceae</taxon>
        <taxon>Actinospica</taxon>
    </lineage>
</organism>
<dbReference type="PANTHER" id="PTHR33164">
    <property type="entry name" value="TRANSCRIPTIONAL REGULATOR, MARR FAMILY"/>
    <property type="match status" value="1"/>
</dbReference>
<dbReference type="InterPro" id="IPR036388">
    <property type="entry name" value="WH-like_DNA-bd_sf"/>
</dbReference>
<dbReference type="InterPro" id="IPR000835">
    <property type="entry name" value="HTH_MarR-typ"/>
</dbReference>
<protein>
    <submittedName>
        <fullName evidence="2">MarR family transcriptional regulator</fullName>
    </submittedName>
</protein>
<dbReference type="EMBL" id="JAGSOG010000097">
    <property type="protein sequence ID" value="MBR7835483.1"/>
    <property type="molecule type" value="Genomic_DNA"/>
</dbReference>
<dbReference type="RefSeq" id="WP_212529974.1">
    <property type="nucleotide sequence ID" value="NZ_JAGSOG010000097.1"/>
</dbReference>
<name>A0A941IT11_9ACTN</name>
<dbReference type="SMART" id="SM00347">
    <property type="entry name" value="HTH_MARR"/>
    <property type="match status" value="1"/>
</dbReference>
<dbReference type="Pfam" id="PF12802">
    <property type="entry name" value="MarR_2"/>
    <property type="match status" value="1"/>
</dbReference>
<comment type="caution">
    <text evidence="2">The sequence shown here is derived from an EMBL/GenBank/DDBJ whole genome shotgun (WGS) entry which is preliminary data.</text>
</comment>
<accession>A0A941IT11</accession>
<reference evidence="2" key="1">
    <citation type="submission" date="2021-04" db="EMBL/GenBank/DDBJ databases">
        <title>Genome based classification of Actinospica acidithermotolerans sp. nov., an actinobacterium isolated from an Indonesian hot spring.</title>
        <authorList>
            <person name="Kusuma A.B."/>
            <person name="Putra K.E."/>
            <person name="Nafisah S."/>
            <person name="Loh J."/>
            <person name="Nouioui I."/>
            <person name="Goodfellow M."/>
        </authorList>
    </citation>
    <scope>NUCLEOTIDE SEQUENCE</scope>
    <source>
        <strain evidence="2">CSCA 57</strain>
    </source>
</reference>
<feature type="domain" description="HTH marR-type" evidence="1">
    <location>
        <begin position="16"/>
        <end position="148"/>
    </location>
</feature>
<evidence type="ECO:0000313" key="3">
    <source>
        <dbReference type="Proteomes" id="UP000675781"/>
    </source>
</evidence>
<dbReference type="Gene3D" id="1.10.10.10">
    <property type="entry name" value="Winged helix-like DNA-binding domain superfamily/Winged helix DNA-binding domain"/>
    <property type="match status" value="1"/>
</dbReference>
<sequence length="159" mass="17246">MTAADTSSSPARLRLAGDLASSLAGLHRTVRRRVRSRLHVEPLAGAQGELLRLVVEQPGISVTAAARELHLAGNSVSTQVQHLMKLEYLDRETSPTDRRGAVLRATEAGRARLERWADERAELFDRQLGKLSPRDVAALEAALPALRALTEAIANDVEA</sequence>
<proteinExistence type="predicted"/>
<keyword evidence="3" id="KW-1185">Reference proteome</keyword>
<dbReference type="Proteomes" id="UP000675781">
    <property type="component" value="Unassembled WGS sequence"/>
</dbReference>
<dbReference type="GO" id="GO:0003700">
    <property type="term" value="F:DNA-binding transcription factor activity"/>
    <property type="evidence" value="ECO:0007669"/>
    <property type="project" value="InterPro"/>
</dbReference>
<dbReference type="InterPro" id="IPR039422">
    <property type="entry name" value="MarR/SlyA-like"/>
</dbReference>
<dbReference type="GO" id="GO:0006950">
    <property type="term" value="P:response to stress"/>
    <property type="evidence" value="ECO:0007669"/>
    <property type="project" value="TreeGrafter"/>
</dbReference>
<dbReference type="PROSITE" id="PS50995">
    <property type="entry name" value="HTH_MARR_2"/>
    <property type="match status" value="1"/>
</dbReference>
<evidence type="ECO:0000259" key="1">
    <source>
        <dbReference type="PROSITE" id="PS50995"/>
    </source>
</evidence>
<dbReference type="SUPFAM" id="SSF46785">
    <property type="entry name" value="Winged helix' DNA-binding domain"/>
    <property type="match status" value="1"/>
</dbReference>
<gene>
    <name evidence="2" type="ORF">KDL01_19565</name>
</gene>
<dbReference type="InterPro" id="IPR036390">
    <property type="entry name" value="WH_DNA-bd_sf"/>
</dbReference>